<evidence type="ECO:0000256" key="1">
    <source>
        <dbReference type="SAM" id="Phobius"/>
    </source>
</evidence>
<feature type="transmembrane region" description="Helical" evidence="1">
    <location>
        <begin position="6"/>
        <end position="26"/>
    </location>
</feature>
<dbReference type="EMBL" id="VRYY01000573">
    <property type="protein sequence ID" value="MBG3878424.1"/>
    <property type="molecule type" value="Genomic_DNA"/>
</dbReference>
<keyword evidence="1" id="KW-0472">Membrane</keyword>
<dbReference type="InterPro" id="IPR030888">
    <property type="entry name" value="Put_ccm"/>
</dbReference>
<evidence type="ECO:0000313" key="2">
    <source>
        <dbReference type="EMBL" id="MBG3878424.1"/>
    </source>
</evidence>
<keyword evidence="1" id="KW-0812">Transmembrane</keyword>
<keyword evidence="1" id="KW-1133">Transmembrane helix</keyword>
<proteinExistence type="predicted"/>
<name>A0ABS0J7I8_9BACT</name>
<dbReference type="NCBIfam" id="TIGR04391">
    <property type="entry name" value="CcmD_alt_fam"/>
    <property type="match status" value="1"/>
</dbReference>
<comment type="caution">
    <text evidence="2">The sequence shown here is derived from an EMBL/GenBank/DDBJ whole genome shotgun (WGS) entry which is preliminary data.</text>
</comment>
<keyword evidence="3" id="KW-1185">Reference proteome</keyword>
<dbReference type="Proteomes" id="UP001194469">
    <property type="component" value="Unassembled WGS sequence"/>
</dbReference>
<evidence type="ECO:0000313" key="3">
    <source>
        <dbReference type="Proteomes" id="UP001194469"/>
    </source>
</evidence>
<protein>
    <submittedName>
        <fullName evidence="2">CcmD family protein</fullName>
    </submittedName>
</protein>
<sequence length="46" mass="5334">MESTQWLLVANAAVWLGIGAYLFLMARAQQNLDRRIRHMEMLGDDK</sequence>
<reference evidence="2 3" key="1">
    <citation type="submission" date="2019-08" db="EMBL/GenBank/DDBJ databases">
        <authorList>
            <person name="Luo N."/>
        </authorList>
    </citation>
    <scope>NUCLEOTIDE SEQUENCE [LARGE SCALE GENOMIC DNA]</scope>
    <source>
        <strain evidence="2 3">NCIMB 9442</strain>
    </source>
</reference>
<accession>A0ABS0J7I8</accession>
<dbReference type="RefSeq" id="WP_015946743.1">
    <property type="nucleotide sequence ID" value="NZ_VRYY01000573.1"/>
</dbReference>
<gene>
    <name evidence="2" type="ORF">FVW20_15750</name>
</gene>
<organism evidence="2 3">
    <name type="scientific">Nitratidesulfovibrio oxamicus</name>
    <dbReference type="NCBI Taxonomy" id="32016"/>
    <lineage>
        <taxon>Bacteria</taxon>
        <taxon>Pseudomonadati</taxon>
        <taxon>Thermodesulfobacteriota</taxon>
        <taxon>Desulfovibrionia</taxon>
        <taxon>Desulfovibrionales</taxon>
        <taxon>Desulfovibrionaceae</taxon>
        <taxon>Nitratidesulfovibrio</taxon>
    </lineage>
</organism>